<dbReference type="SUPFAM" id="SSF88874">
    <property type="entry name" value="Receptor-binding domain of short tail fibre protein gp12"/>
    <property type="match status" value="1"/>
</dbReference>
<protein>
    <submittedName>
        <fullName evidence="3">Phage tail protein</fullName>
    </submittedName>
</protein>
<dbReference type="Pfam" id="PF07484">
    <property type="entry name" value="Collar"/>
    <property type="match status" value="1"/>
</dbReference>
<evidence type="ECO:0000313" key="3">
    <source>
        <dbReference type="EMBL" id="ASG25353.1"/>
    </source>
</evidence>
<evidence type="ECO:0000313" key="4">
    <source>
        <dbReference type="Proteomes" id="UP000197153"/>
    </source>
</evidence>
<dbReference type="InterPro" id="IPR037053">
    <property type="entry name" value="Phage_tail_collar_dom_sf"/>
</dbReference>
<dbReference type="RefSeq" id="WP_088875718.1">
    <property type="nucleotide sequence ID" value="NZ_CP022113.1"/>
</dbReference>
<feature type="domain" description="Phage tail collar" evidence="2">
    <location>
        <begin position="6"/>
        <end position="62"/>
    </location>
</feature>
<sequence>MDPFVGEIRIFTWDWAPKGWALCNGALLNLQQNVALYSLIGVYYGGNGTTNFNIPDLRGRTPRHLSQQLPQVGLSAGSENVTLTAANLPQHTHSTNVANSPGTTPPAALAGRLPGNCNGTNPIYIPAANAGTPVALNQASIAVAGGSSPVANMQPWVTANYCIAISGIFPPRN</sequence>
<accession>A0A248K303</accession>
<feature type="region of interest" description="Disordered" evidence="1">
    <location>
        <begin position="92"/>
        <end position="112"/>
    </location>
</feature>
<dbReference type="EMBL" id="CP022113">
    <property type="protein sequence ID" value="ASG25353.1"/>
    <property type="molecule type" value="Genomic_DNA"/>
</dbReference>
<organism evidence="3 4">
    <name type="scientific">Nitrospirillum viridazoti CBAmc</name>
    <dbReference type="NCBI Taxonomy" id="1441467"/>
    <lineage>
        <taxon>Bacteria</taxon>
        <taxon>Pseudomonadati</taxon>
        <taxon>Pseudomonadota</taxon>
        <taxon>Alphaproteobacteria</taxon>
        <taxon>Rhodospirillales</taxon>
        <taxon>Azospirillaceae</taxon>
        <taxon>Nitrospirillum</taxon>
        <taxon>Nitrospirillum viridazoti</taxon>
    </lineage>
</organism>
<dbReference type="Gene3D" id="3.90.1340.10">
    <property type="entry name" value="Phage tail collar domain"/>
    <property type="match status" value="1"/>
</dbReference>
<reference evidence="3 4" key="1">
    <citation type="submission" date="2017-06" db="EMBL/GenBank/DDBJ databases">
        <title>Complete genome sequence of Nitrospirillum amazonense strain CBAmC, an endophytic nitrogen-fixing and plant growth-promoting bacterium, isolated from sugarcane.</title>
        <authorList>
            <person name="Schwab S."/>
            <person name="dos Santos Teixeira K.R."/>
            <person name="Simoes Araujo J.L."/>
            <person name="Soares Vidal M."/>
            <person name="Borges de Freitas H.R."/>
            <person name="Rivello Crivelaro A.L."/>
            <person name="Bueno de Camargo Nunes A."/>
            <person name="dos Santos C.M."/>
            <person name="Palmeira da Silva Rosa D."/>
            <person name="da Silva Padilha D."/>
            <person name="da Silva E."/>
            <person name="Araujo Terra L."/>
            <person name="Soares Mendes V."/>
            <person name="Farinelli L."/>
            <person name="Magalhaes Cruz L."/>
            <person name="Baldani J.I."/>
        </authorList>
    </citation>
    <scope>NUCLEOTIDE SEQUENCE [LARGE SCALE GENOMIC DNA]</scope>
    <source>
        <strain evidence="3 4">CBAmC</strain>
    </source>
</reference>
<dbReference type="Proteomes" id="UP000197153">
    <property type="component" value="Chromosome 4"/>
</dbReference>
<proteinExistence type="predicted"/>
<dbReference type="AlphaFoldDB" id="A0A248K303"/>
<evidence type="ECO:0000259" key="2">
    <source>
        <dbReference type="Pfam" id="PF07484"/>
    </source>
</evidence>
<name>A0A248K303_9PROT</name>
<dbReference type="InterPro" id="IPR011083">
    <property type="entry name" value="Phage_tail_collar_dom"/>
</dbReference>
<dbReference type="KEGG" id="nao:Y958_30945"/>
<keyword evidence="4" id="KW-1185">Reference proteome</keyword>
<feature type="compositionally biased region" description="Polar residues" evidence="1">
    <location>
        <begin position="92"/>
        <end position="102"/>
    </location>
</feature>
<gene>
    <name evidence="3" type="ORF">Y958_30945</name>
</gene>
<evidence type="ECO:0000256" key="1">
    <source>
        <dbReference type="SAM" id="MobiDB-lite"/>
    </source>
</evidence>